<feature type="transmembrane region" description="Helical" evidence="1">
    <location>
        <begin position="31"/>
        <end position="51"/>
    </location>
</feature>
<feature type="transmembrane region" description="Helical" evidence="1">
    <location>
        <begin position="81"/>
        <end position="103"/>
    </location>
</feature>
<gene>
    <name evidence="2" type="ORF">L2764_05000</name>
</gene>
<protein>
    <recommendedName>
        <fullName evidence="4">Lycopene cyclase domain-containing protein</fullName>
    </recommendedName>
</protein>
<dbReference type="RefSeq" id="WP_248939139.1">
    <property type="nucleotide sequence ID" value="NZ_JAKIKS010000013.1"/>
</dbReference>
<feature type="transmembrane region" description="Helical" evidence="1">
    <location>
        <begin position="57"/>
        <end position="74"/>
    </location>
</feature>
<evidence type="ECO:0000313" key="3">
    <source>
        <dbReference type="Proteomes" id="UP001203423"/>
    </source>
</evidence>
<sequence length="229" mass="26609">METLLIILVVLLGTCSTTLGLFYYSKSKPVLWLITFAITAYVALTGIISIFFPYTSWIAHFTFSVIPMLCLFHCRHYPNWLYFLSIPIGAKIIDVLWLSDYLLTQVPSWVFYVTYIGFELLIITLIFYRGTIAKTLGLNVHYRRIPQEYLLMGVFSLSIIINLITLMEDLIRNHHILGDVFVPYQPMFFYDAYLFLRFPLNVAESILFVMLAYFAVRADRSEPIKPVIV</sequence>
<dbReference type="Proteomes" id="UP001203423">
    <property type="component" value="Unassembled WGS sequence"/>
</dbReference>
<feature type="transmembrane region" description="Helical" evidence="1">
    <location>
        <begin position="6"/>
        <end position="24"/>
    </location>
</feature>
<accession>A0ABT0L868</accession>
<keyword evidence="1" id="KW-0812">Transmembrane</keyword>
<feature type="transmembrane region" description="Helical" evidence="1">
    <location>
        <begin position="187"/>
        <end position="216"/>
    </location>
</feature>
<reference evidence="2 3" key="1">
    <citation type="submission" date="2022-01" db="EMBL/GenBank/DDBJ databases">
        <title>Whole genome-based taxonomy of the Shewanellaceae.</title>
        <authorList>
            <person name="Martin-Rodriguez A.J."/>
        </authorList>
    </citation>
    <scope>NUCLEOTIDE SEQUENCE [LARGE SCALE GENOMIC DNA]</scope>
    <source>
        <strain evidence="2 3">DSM 17177</strain>
    </source>
</reference>
<keyword evidence="1" id="KW-1133">Transmembrane helix</keyword>
<organism evidence="2 3">
    <name type="scientific">Shewanella surugensis</name>
    <dbReference type="NCBI Taxonomy" id="212020"/>
    <lineage>
        <taxon>Bacteria</taxon>
        <taxon>Pseudomonadati</taxon>
        <taxon>Pseudomonadota</taxon>
        <taxon>Gammaproteobacteria</taxon>
        <taxon>Alteromonadales</taxon>
        <taxon>Shewanellaceae</taxon>
        <taxon>Shewanella</taxon>
    </lineage>
</organism>
<feature type="transmembrane region" description="Helical" evidence="1">
    <location>
        <begin position="109"/>
        <end position="128"/>
    </location>
</feature>
<feature type="transmembrane region" description="Helical" evidence="1">
    <location>
        <begin position="149"/>
        <end position="167"/>
    </location>
</feature>
<keyword evidence="1" id="KW-0472">Membrane</keyword>
<comment type="caution">
    <text evidence="2">The sequence shown here is derived from an EMBL/GenBank/DDBJ whole genome shotgun (WGS) entry which is preliminary data.</text>
</comment>
<keyword evidence="3" id="KW-1185">Reference proteome</keyword>
<evidence type="ECO:0000256" key="1">
    <source>
        <dbReference type="SAM" id="Phobius"/>
    </source>
</evidence>
<evidence type="ECO:0000313" key="2">
    <source>
        <dbReference type="EMBL" id="MCL1123853.1"/>
    </source>
</evidence>
<evidence type="ECO:0008006" key="4">
    <source>
        <dbReference type="Google" id="ProtNLM"/>
    </source>
</evidence>
<name>A0ABT0L868_9GAMM</name>
<dbReference type="EMBL" id="JAKIKS010000013">
    <property type="protein sequence ID" value="MCL1123853.1"/>
    <property type="molecule type" value="Genomic_DNA"/>
</dbReference>
<proteinExistence type="predicted"/>